<protein>
    <submittedName>
        <fullName evidence="2">Uncharacterized protein</fullName>
    </submittedName>
</protein>
<keyword evidence="3" id="KW-1185">Reference proteome</keyword>
<reference evidence="2 3" key="1">
    <citation type="submission" date="2022-08" db="EMBL/GenBank/DDBJ databases">
        <title>Proteogenomics of the novel Dehalobacterium formicoaceticum strain EZ94 highlights a key role of methyltransferases during anaerobic dichloromethane degradation.</title>
        <authorList>
            <person name="Wasmund K."/>
        </authorList>
    </citation>
    <scope>NUCLEOTIDE SEQUENCE [LARGE SCALE GENOMIC DNA]</scope>
    <source>
        <strain evidence="2 3">EZ94</strain>
    </source>
</reference>
<dbReference type="EMBL" id="JANPWE010000005">
    <property type="protein sequence ID" value="MCR6546085.1"/>
    <property type="molecule type" value="Genomic_DNA"/>
</dbReference>
<keyword evidence="1" id="KW-0812">Transmembrane</keyword>
<organism evidence="2 3">
    <name type="scientific">Dehalobacterium formicoaceticum</name>
    <dbReference type="NCBI Taxonomy" id="51515"/>
    <lineage>
        <taxon>Bacteria</taxon>
        <taxon>Bacillati</taxon>
        <taxon>Bacillota</taxon>
        <taxon>Clostridia</taxon>
        <taxon>Eubacteriales</taxon>
        <taxon>Peptococcaceae</taxon>
        <taxon>Dehalobacterium</taxon>
    </lineage>
</organism>
<evidence type="ECO:0000313" key="2">
    <source>
        <dbReference type="EMBL" id="MCR6546085.1"/>
    </source>
</evidence>
<dbReference type="Proteomes" id="UP001524944">
    <property type="component" value="Unassembled WGS sequence"/>
</dbReference>
<name>A0ABT1Y7M6_9FIRM</name>
<feature type="transmembrane region" description="Helical" evidence="1">
    <location>
        <begin position="20"/>
        <end position="40"/>
    </location>
</feature>
<sequence>MPIIDDFEGQIVPVMKKIPQAMPGVFLVLSYFHLFLYRVAVDVLIASHQGIVHLGFCCQGNQGDGSYGSQVS</sequence>
<gene>
    <name evidence="2" type="ORF">NVS47_11265</name>
</gene>
<keyword evidence="1" id="KW-1133">Transmembrane helix</keyword>
<accession>A0ABT1Y7M6</accession>
<dbReference type="RefSeq" id="WP_089612074.1">
    <property type="nucleotide sequence ID" value="NZ_CP022121.1"/>
</dbReference>
<proteinExistence type="predicted"/>
<keyword evidence="1" id="KW-0472">Membrane</keyword>
<evidence type="ECO:0000313" key="3">
    <source>
        <dbReference type="Proteomes" id="UP001524944"/>
    </source>
</evidence>
<comment type="caution">
    <text evidence="2">The sequence shown here is derived from an EMBL/GenBank/DDBJ whole genome shotgun (WGS) entry which is preliminary data.</text>
</comment>
<evidence type="ECO:0000256" key="1">
    <source>
        <dbReference type="SAM" id="Phobius"/>
    </source>
</evidence>